<accession>A0ACC4DIP6</accession>
<evidence type="ECO:0000313" key="2">
    <source>
        <dbReference type="Proteomes" id="UP001638806"/>
    </source>
</evidence>
<comment type="caution">
    <text evidence="1">The sequence shown here is derived from an EMBL/GenBank/DDBJ whole genome shotgun (WGS) entry which is preliminary data.</text>
</comment>
<proteinExistence type="predicted"/>
<keyword evidence="2" id="KW-1185">Reference proteome</keyword>
<evidence type="ECO:0000313" key="1">
    <source>
        <dbReference type="EMBL" id="KAL3956136.1"/>
    </source>
</evidence>
<dbReference type="EMBL" id="JBGNUJ010000008">
    <property type="protein sequence ID" value="KAL3956136.1"/>
    <property type="molecule type" value="Genomic_DNA"/>
</dbReference>
<dbReference type="Proteomes" id="UP001638806">
    <property type="component" value="Unassembled WGS sequence"/>
</dbReference>
<sequence>MSGVLGTQAYKRFFGYPTSYTQGAITASMPAGSLVGALASSITADRLSRKAALQSEVAPKEIRGRVVSLQQWAITWGILIQFFIQYGVAESVSGGPRDPAQSTAAFRIPWAVQMVPAVVLLVSLYFCPHSPRWLATRDRWREALLTLAALHESTYGRTSEGMTIHDPRVRAQYREIEDALRFEREQADGSFAALIKGRMYVINVVLTLPAILFLDKWGRRPSLVIGSFLMMAYLFISGALQHHYGRPNTAATATQDNKDISWVVVGHRGASWGIVVCSYLFVATFATTWGPTSWTYPAEIFPSRIRARAVSVCTAANWLFNMVLAFAVPPLLWHVNYKTYYIFGSFNAAAFLHMLLMAHETKGYTLEQMDDVFDRGGHAWERKKKSVSRVEAMESQVEASDVPPERRDTRDKSGLPCTTLAAEVTTREALGLSA</sequence>
<name>A0ACC4DIP6_PURLI</name>
<gene>
    <name evidence="1" type="ORF">ACCO45_008982</name>
</gene>
<reference evidence="1" key="1">
    <citation type="submission" date="2024-12" db="EMBL/GenBank/DDBJ databases">
        <title>Comparative genomics and development of molecular markers within Purpureocillium lilacinum and among Purpureocillium species.</title>
        <authorList>
            <person name="Yeh Z.-Y."/>
            <person name="Ni N.-T."/>
            <person name="Lo P.-H."/>
            <person name="Mushyakhwo K."/>
            <person name="Lin C.-F."/>
            <person name="Nai Y.-S."/>
        </authorList>
    </citation>
    <scope>NUCLEOTIDE SEQUENCE</scope>
    <source>
        <strain evidence="1">NCHU-NPUST-175</strain>
    </source>
</reference>
<organism evidence="1 2">
    <name type="scientific">Purpureocillium lilacinum</name>
    <name type="common">Paecilomyces lilacinus</name>
    <dbReference type="NCBI Taxonomy" id="33203"/>
    <lineage>
        <taxon>Eukaryota</taxon>
        <taxon>Fungi</taxon>
        <taxon>Dikarya</taxon>
        <taxon>Ascomycota</taxon>
        <taxon>Pezizomycotina</taxon>
        <taxon>Sordariomycetes</taxon>
        <taxon>Hypocreomycetidae</taxon>
        <taxon>Hypocreales</taxon>
        <taxon>Ophiocordycipitaceae</taxon>
        <taxon>Purpureocillium</taxon>
    </lineage>
</organism>
<protein>
    <submittedName>
        <fullName evidence="1">Uncharacterized protein</fullName>
    </submittedName>
</protein>